<proteinExistence type="inferred from homology"/>
<dbReference type="PROSITE" id="PS00018">
    <property type="entry name" value="EF_HAND_1"/>
    <property type="match status" value="1"/>
</dbReference>
<keyword evidence="6 13" id="KW-0732">Signal</keyword>
<sequence>MKPTQPKHNLLKHSLLSLAVAAGTAWAQEGAETEVELDTYIAEEEVQDDLGLLPTEPVESVFGFGKTILETPRAVSSISADMIEAFNISDIDDLVVVSPGAFTQSFFGVAGALDVRGTAGEVYFRGMRRLDNPGNYPTPLAASDRIDIVRGPATPIMGTAKIGGYLNFVPKSARAETGQYLDSATGAISARTGSWDKKIVSAEMGGPMQLGDRALGYYVYAETEDSGSYYDNSETQQDVLQASFNLDLSDKSRIEFGGMYHDYDGNQVAGWNRLTQALVDDGTYVTGDAQPLDVDGDGTISHQEYDACACSNFVSLAGDPSGSISTDVGLVPETVGTTKLDGNQVLVAEDDLLQNEALTLYFDYIYTTDSGWTLSNKIFYDAYDNLNENAYGFSQFHDSYVIEEKFIAEYAFESSAVSGSLQLSPSIRHTDFEHGDDFFNEFFDRRDLTKPSSSLDARLLATRIDRDYSEYYVGEYTDYGFGVMADLNFAHGFSAILGARYDSIEMESTTPAGKTRFGGDEDVSASDTENGVSWTTSLSWDSGFGITPYITASKQLTVIAGQGADITVDNIADGTAVDDSNLQELGIKGSFLDGRLFMALAHFKQDRTSFNAQSATTNESVETKGTELELRYVVTDALTLTAAATDIEIVNLNTQENGGRFTFLGAEDLAEWGIGPEDIAGGAVIGVVSGPAEKAGVPEQSYSFTAHYKLFDYYTVSASYFHADETPSGFTNAVMLPAYDLVNLGFGFKKDAWSADLALKNVTDEEYHRSNFPNLFGSSVVLPERPFNWELSMAYSF</sequence>
<evidence type="ECO:0000256" key="12">
    <source>
        <dbReference type="SAM" id="MobiDB-lite"/>
    </source>
</evidence>
<evidence type="ECO:0000256" key="5">
    <source>
        <dbReference type="ARBA" id="ARBA00022692"/>
    </source>
</evidence>
<comment type="subcellular location">
    <subcellularLocation>
        <location evidence="1 11">Cell outer membrane</location>
        <topology evidence="1 11">Multi-pass membrane protein</topology>
    </subcellularLocation>
</comment>
<feature type="domain" description="TonB-dependent receptor plug" evidence="14">
    <location>
        <begin position="69"/>
        <end position="164"/>
    </location>
</feature>
<dbReference type="GO" id="GO:0015344">
    <property type="term" value="F:siderophore uptake transmembrane transporter activity"/>
    <property type="evidence" value="ECO:0007669"/>
    <property type="project" value="TreeGrafter"/>
</dbReference>
<accession>A0A7W4ZC21</accession>
<dbReference type="InterPro" id="IPR037066">
    <property type="entry name" value="Plug_dom_sf"/>
</dbReference>
<comment type="similarity">
    <text evidence="11">Belongs to the TonB-dependent receptor family.</text>
</comment>
<dbReference type="PANTHER" id="PTHR32552">
    <property type="entry name" value="FERRICHROME IRON RECEPTOR-RELATED"/>
    <property type="match status" value="1"/>
</dbReference>
<evidence type="ECO:0000313" key="16">
    <source>
        <dbReference type="Proteomes" id="UP000535937"/>
    </source>
</evidence>
<keyword evidence="16" id="KW-1185">Reference proteome</keyword>
<dbReference type="Pfam" id="PF07715">
    <property type="entry name" value="Plug"/>
    <property type="match status" value="1"/>
</dbReference>
<evidence type="ECO:0000256" key="4">
    <source>
        <dbReference type="ARBA" id="ARBA00022496"/>
    </source>
</evidence>
<name>A0A7W4ZC21_9GAMM</name>
<keyword evidence="7" id="KW-0408">Iron</keyword>
<keyword evidence="3 11" id="KW-1134">Transmembrane beta strand</keyword>
<dbReference type="AlphaFoldDB" id="A0A7W4ZC21"/>
<evidence type="ECO:0000256" key="10">
    <source>
        <dbReference type="ARBA" id="ARBA00023237"/>
    </source>
</evidence>
<evidence type="ECO:0000256" key="7">
    <source>
        <dbReference type="ARBA" id="ARBA00023004"/>
    </source>
</evidence>
<dbReference type="Proteomes" id="UP000535937">
    <property type="component" value="Unassembled WGS sequence"/>
</dbReference>
<feature type="region of interest" description="Disordered" evidence="12">
    <location>
        <begin position="510"/>
        <end position="529"/>
    </location>
</feature>
<evidence type="ECO:0000256" key="6">
    <source>
        <dbReference type="ARBA" id="ARBA00022729"/>
    </source>
</evidence>
<dbReference type="Gene3D" id="2.170.130.10">
    <property type="entry name" value="TonB-dependent receptor, plug domain"/>
    <property type="match status" value="1"/>
</dbReference>
<gene>
    <name evidence="15" type="ORF">FHS09_003740</name>
</gene>
<dbReference type="SUPFAM" id="SSF56935">
    <property type="entry name" value="Porins"/>
    <property type="match status" value="1"/>
</dbReference>
<keyword evidence="5 11" id="KW-0812">Transmembrane</keyword>
<dbReference type="PANTHER" id="PTHR32552:SF68">
    <property type="entry name" value="FERRICHROME OUTER MEMBRANE TRANSPORTER_PHAGE RECEPTOR"/>
    <property type="match status" value="1"/>
</dbReference>
<dbReference type="RefSeq" id="WP_183462588.1">
    <property type="nucleotide sequence ID" value="NZ_JACHWZ010000021.1"/>
</dbReference>
<comment type="caution">
    <text evidence="15">The sequence shown here is derived from an EMBL/GenBank/DDBJ whole genome shotgun (WGS) entry which is preliminary data.</text>
</comment>
<feature type="chain" id="PRO_5031378809" evidence="13">
    <location>
        <begin position="28"/>
        <end position="797"/>
    </location>
</feature>
<dbReference type="InterPro" id="IPR018247">
    <property type="entry name" value="EF_Hand_1_Ca_BS"/>
</dbReference>
<evidence type="ECO:0000256" key="3">
    <source>
        <dbReference type="ARBA" id="ARBA00022452"/>
    </source>
</evidence>
<evidence type="ECO:0000256" key="9">
    <source>
        <dbReference type="ARBA" id="ARBA00023136"/>
    </source>
</evidence>
<evidence type="ECO:0000256" key="8">
    <source>
        <dbReference type="ARBA" id="ARBA00023065"/>
    </source>
</evidence>
<reference evidence="15 16" key="1">
    <citation type="submission" date="2020-08" db="EMBL/GenBank/DDBJ databases">
        <title>Genomic Encyclopedia of Type Strains, Phase III (KMG-III): the genomes of soil and plant-associated and newly described type strains.</title>
        <authorList>
            <person name="Whitman W."/>
        </authorList>
    </citation>
    <scope>NUCLEOTIDE SEQUENCE [LARGE SCALE GENOMIC DNA]</scope>
    <source>
        <strain evidence="15 16">CECT 8799</strain>
    </source>
</reference>
<dbReference type="GO" id="GO:0009279">
    <property type="term" value="C:cell outer membrane"/>
    <property type="evidence" value="ECO:0007669"/>
    <property type="project" value="UniProtKB-SubCell"/>
</dbReference>
<keyword evidence="4" id="KW-0410">Iron transport</keyword>
<dbReference type="InterPro" id="IPR012910">
    <property type="entry name" value="Plug_dom"/>
</dbReference>
<evidence type="ECO:0000313" key="15">
    <source>
        <dbReference type="EMBL" id="MBB3062890.1"/>
    </source>
</evidence>
<dbReference type="PROSITE" id="PS52016">
    <property type="entry name" value="TONB_DEPENDENT_REC_3"/>
    <property type="match status" value="1"/>
</dbReference>
<dbReference type="Gene3D" id="2.40.170.20">
    <property type="entry name" value="TonB-dependent receptor, beta-barrel domain"/>
    <property type="match status" value="1"/>
</dbReference>
<evidence type="ECO:0000256" key="1">
    <source>
        <dbReference type="ARBA" id="ARBA00004571"/>
    </source>
</evidence>
<organism evidence="15 16">
    <name type="scientific">Microbulbifer rhizosphaerae</name>
    <dbReference type="NCBI Taxonomy" id="1562603"/>
    <lineage>
        <taxon>Bacteria</taxon>
        <taxon>Pseudomonadati</taxon>
        <taxon>Pseudomonadota</taxon>
        <taxon>Gammaproteobacteria</taxon>
        <taxon>Cellvibrionales</taxon>
        <taxon>Microbulbiferaceae</taxon>
        <taxon>Microbulbifer</taxon>
    </lineage>
</organism>
<keyword evidence="8" id="KW-0406">Ion transport</keyword>
<feature type="signal peptide" evidence="13">
    <location>
        <begin position="1"/>
        <end position="27"/>
    </location>
</feature>
<evidence type="ECO:0000256" key="13">
    <source>
        <dbReference type="SAM" id="SignalP"/>
    </source>
</evidence>
<keyword evidence="15" id="KW-0675">Receptor</keyword>
<keyword evidence="2 11" id="KW-0813">Transport</keyword>
<evidence type="ECO:0000259" key="14">
    <source>
        <dbReference type="Pfam" id="PF07715"/>
    </source>
</evidence>
<dbReference type="InterPro" id="IPR039426">
    <property type="entry name" value="TonB-dep_rcpt-like"/>
</dbReference>
<keyword evidence="10 11" id="KW-0998">Cell outer membrane</keyword>
<protein>
    <submittedName>
        <fullName evidence="15">Iron complex outermembrane receptor protein</fullName>
    </submittedName>
</protein>
<evidence type="ECO:0000256" key="2">
    <source>
        <dbReference type="ARBA" id="ARBA00022448"/>
    </source>
</evidence>
<dbReference type="EMBL" id="JACHWZ010000021">
    <property type="protein sequence ID" value="MBB3062890.1"/>
    <property type="molecule type" value="Genomic_DNA"/>
</dbReference>
<dbReference type="InterPro" id="IPR036942">
    <property type="entry name" value="Beta-barrel_TonB_sf"/>
</dbReference>
<keyword evidence="9 11" id="KW-0472">Membrane</keyword>
<evidence type="ECO:0000256" key="11">
    <source>
        <dbReference type="PROSITE-ProRule" id="PRU01360"/>
    </source>
</evidence>